<dbReference type="InterPro" id="IPR011234">
    <property type="entry name" value="Fumarylacetoacetase-like_C"/>
</dbReference>
<evidence type="ECO:0000313" key="4">
    <source>
        <dbReference type="EMBL" id="KAG2175489.1"/>
    </source>
</evidence>
<name>A0A8H7PL73_MORIS</name>
<keyword evidence="5" id="KW-1185">Reference proteome</keyword>
<dbReference type="Proteomes" id="UP000654370">
    <property type="component" value="Unassembled WGS sequence"/>
</dbReference>
<evidence type="ECO:0000256" key="1">
    <source>
        <dbReference type="ARBA" id="ARBA00010211"/>
    </source>
</evidence>
<reference evidence="4" key="1">
    <citation type="submission" date="2020-12" db="EMBL/GenBank/DDBJ databases">
        <title>Metabolic potential, ecology and presence of endohyphal bacteria is reflected in genomic diversity of Mucoromycotina.</title>
        <authorList>
            <person name="Muszewska A."/>
            <person name="Okrasinska A."/>
            <person name="Steczkiewicz K."/>
            <person name="Drgas O."/>
            <person name="Orlowska M."/>
            <person name="Perlinska-Lenart U."/>
            <person name="Aleksandrzak-Piekarczyk T."/>
            <person name="Szatraj K."/>
            <person name="Zielenkiewicz U."/>
            <person name="Pilsyk S."/>
            <person name="Malc E."/>
            <person name="Mieczkowski P."/>
            <person name="Kruszewska J.S."/>
            <person name="Biernat P."/>
            <person name="Pawlowska J."/>
        </authorList>
    </citation>
    <scope>NUCLEOTIDE SEQUENCE</scope>
    <source>
        <strain evidence="4">WA0000067209</strain>
    </source>
</reference>
<evidence type="ECO:0000256" key="2">
    <source>
        <dbReference type="ARBA" id="ARBA00022723"/>
    </source>
</evidence>
<accession>A0A8H7PL73</accession>
<dbReference type="SUPFAM" id="SSF56529">
    <property type="entry name" value="FAH"/>
    <property type="match status" value="1"/>
</dbReference>
<organism evidence="4 5">
    <name type="scientific">Mortierella isabellina</name>
    <name type="common">Filamentous fungus</name>
    <name type="synonym">Umbelopsis isabellina</name>
    <dbReference type="NCBI Taxonomy" id="91625"/>
    <lineage>
        <taxon>Eukaryota</taxon>
        <taxon>Fungi</taxon>
        <taxon>Fungi incertae sedis</taxon>
        <taxon>Mucoromycota</taxon>
        <taxon>Mucoromycotina</taxon>
        <taxon>Umbelopsidomycetes</taxon>
        <taxon>Umbelopsidales</taxon>
        <taxon>Umbelopsidaceae</taxon>
        <taxon>Umbelopsis</taxon>
    </lineage>
</organism>
<evidence type="ECO:0000259" key="3">
    <source>
        <dbReference type="Pfam" id="PF01557"/>
    </source>
</evidence>
<dbReference type="PANTHER" id="PTHR11820">
    <property type="entry name" value="ACYLPYRUVASE"/>
    <property type="match status" value="1"/>
</dbReference>
<comment type="similarity">
    <text evidence="1">Belongs to the FAH family.</text>
</comment>
<dbReference type="FunFam" id="3.90.850.10:FF:000002">
    <property type="entry name" value="2-hydroxyhepta-2,4-diene-1,7-dioate isomerase"/>
    <property type="match status" value="1"/>
</dbReference>
<dbReference type="GO" id="GO:0046872">
    <property type="term" value="F:metal ion binding"/>
    <property type="evidence" value="ECO:0007669"/>
    <property type="project" value="UniProtKB-KW"/>
</dbReference>
<dbReference type="Pfam" id="PF01557">
    <property type="entry name" value="FAA_hydrolase"/>
    <property type="match status" value="1"/>
</dbReference>
<dbReference type="InterPro" id="IPR036663">
    <property type="entry name" value="Fumarylacetoacetase_C_sf"/>
</dbReference>
<dbReference type="Gene3D" id="3.90.850.10">
    <property type="entry name" value="Fumarylacetoacetase-like, C-terminal domain"/>
    <property type="match status" value="1"/>
</dbReference>
<keyword evidence="2" id="KW-0479">Metal-binding</keyword>
<feature type="domain" description="Fumarylacetoacetase-like C-terminal" evidence="3">
    <location>
        <begin position="88"/>
        <end position="296"/>
    </location>
</feature>
<evidence type="ECO:0000313" key="5">
    <source>
        <dbReference type="Proteomes" id="UP000654370"/>
    </source>
</evidence>
<dbReference type="OrthoDB" id="411064at2759"/>
<sequence length="305" mass="33591">MALCKQGNQNSKVYLLFAFCIYYNRFQDEQGKIHYGQPILSGEELKQSDVQKGLKAHIIEGDIWANCTVTAKTCTVKKLLSPVTPSVIRCIGLNYRRHAQETGSRLPVKPILFMKPATSACGPFDPIRVPTVAQDDKIDYEAELAVVIGKECRNVTKENALKYVAGYTICNDVSARNWQLGPNSGGQWNFSKGFDTFAPLGPMVVSSNVIKDPQTLRLGTKLDGRLLQDFTTSDMIFDVSTIVSFLSQGTTLLPGDVIITGTPHGVGYTRNPPVLLKHGNKCEIFIEGIGNIVNSVEYERGQSKL</sequence>
<protein>
    <recommendedName>
        <fullName evidence="3">Fumarylacetoacetase-like C-terminal domain-containing protein</fullName>
    </recommendedName>
</protein>
<proteinExistence type="inferred from homology"/>
<dbReference type="EMBL" id="JAEPQZ010000011">
    <property type="protein sequence ID" value="KAG2175489.1"/>
    <property type="molecule type" value="Genomic_DNA"/>
</dbReference>
<dbReference type="PANTHER" id="PTHR11820:SF112">
    <property type="entry name" value="FUMARYLACETOACETATE HYDROLASE FAMILY PROTEIN (AFU_ORTHOLOGUE AFUA_1G02370)-RELATED"/>
    <property type="match status" value="1"/>
</dbReference>
<dbReference type="AlphaFoldDB" id="A0A8H7PL73"/>
<gene>
    <name evidence="4" type="ORF">INT43_001136</name>
</gene>
<dbReference type="GO" id="GO:0050163">
    <property type="term" value="F:oxaloacetate tautomerase activity"/>
    <property type="evidence" value="ECO:0007669"/>
    <property type="project" value="UniProtKB-ARBA"/>
</dbReference>
<dbReference type="GO" id="GO:0006107">
    <property type="term" value="P:oxaloacetate metabolic process"/>
    <property type="evidence" value="ECO:0007669"/>
    <property type="project" value="UniProtKB-ARBA"/>
</dbReference>
<comment type="caution">
    <text evidence="4">The sequence shown here is derived from an EMBL/GenBank/DDBJ whole genome shotgun (WGS) entry which is preliminary data.</text>
</comment>